<dbReference type="GO" id="GO:0022904">
    <property type="term" value="P:respiratory electron transport chain"/>
    <property type="evidence" value="ECO:0007669"/>
    <property type="project" value="InterPro"/>
</dbReference>
<dbReference type="Gene3D" id="1.20.950.20">
    <property type="entry name" value="Transmembrane di-heme cytochromes, Chain C"/>
    <property type="match status" value="1"/>
</dbReference>
<name>A0A140LBS7_9FIRM</name>
<evidence type="ECO:0000256" key="3">
    <source>
        <dbReference type="ARBA" id="ARBA00022692"/>
    </source>
</evidence>
<evidence type="ECO:0000259" key="7">
    <source>
        <dbReference type="Pfam" id="PF01292"/>
    </source>
</evidence>
<dbReference type="Proteomes" id="UP000070456">
    <property type="component" value="Unassembled WGS sequence"/>
</dbReference>
<dbReference type="SUPFAM" id="SSF81342">
    <property type="entry name" value="Transmembrane di-heme cytochromes"/>
    <property type="match status" value="1"/>
</dbReference>
<protein>
    <recommendedName>
        <fullName evidence="7">Cytochrome b561 bacterial/Ni-hydrogenase domain-containing protein</fullName>
    </recommendedName>
</protein>
<dbReference type="OrthoDB" id="2082105at2"/>
<comment type="subcellular location">
    <subcellularLocation>
        <location evidence="1">Cell membrane</location>
        <topology evidence="1">Multi-pass membrane protein</topology>
    </subcellularLocation>
</comment>
<evidence type="ECO:0000256" key="6">
    <source>
        <dbReference type="SAM" id="Phobius"/>
    </source>
</evidence>
<feature type="transmembrane region" description="Helical" evidence="6">
    <location>
        <begin position="87"/>
        <end position="107"/>
    </location>
</feature>
<dbReference type="InterPro" id="IPR016174">
    <property type="entry name" value="Di-haem_cyt_TM"/>
</dbReference>
<keyword evidence="5 6" id="KW-0472">Membrane</keyword>
<dbReference type="GO" id="GO:0005886">
    <property type="term" value="C:plasma membrane"/>
    <property type="evidence" value="ECO:0007669"/>
    <property type="project" value="UniProtKB-SubCell"/>
</dbReference>
<evidence type="ECO:0000256" key="4">
    <source>
        <dbReference type="ARBA" id="ARBA00022989"/>
    </source>
</evidence>
<dbReference type="AlphaFoldDB" id="A0A140LBS7"/>
<evidence type="ECO:0000313" key="9">
    <source>
        <dbReference type="Proteomes" id="UP000070456"/>
    </source>
</evidence>
<keyword evidence="4 6" id="KW-1133">Transmembrane helix</keyword>
<evidence type="ECO:0000256" key="1">
    <source>
        <dbReference type="ARBA" id="ARBA00004651"/>
    </source>
</evidence>
<dbReference type="STRING" id="520762.AN619_03120"/>
<dbReference type="EMBL" id="LOEE01000008">
    <property type="protein sequence ID" value="KXG78002.1"/>
    <property type="molecule type" value="Genomic_DNA"/>
</dbReference>
<feature type="transmembrane region" description="Helical" evidence="6">
    <location>
        <begin position="12"/>
        <end position="34"/>
    </location>
</feature>
<evidence type="ECO:0000256" key="2">
    <source>
        <dbReference type="ARBA" id="ARBA00022475"/>
    </source>
</evidence>
<keyword evidence="3 6" id="KW-0812">Transmembrane</keyword>
<proteinExistence type="predicted"/>
<reference evidence="8 9" key="1">
    <citation type="submission" date="2015-12" db="EMBL/GenBank/DDBJ databases">
        <title>Draft genome sequence of the thermoanaerobe Thermotalea metallivorans, an isolate from the runoff channel of the Great Artesian Basin, Australia.</title>
        <authorList>
            <person name="Patel B.K."/>
        </authorList>
    </citation>
    <scope>NUCLEOTIDE SEQUENCE [LARGE SCALE GENOMIC DNA]</scope>
    <source>
        <strain evidence="8 9">B2-1</strain>
    </source>
</reference>
<feature type="transmembrane region" description="Helical" evidence="6">
    <location>
        <begin position="46"/>
        <end position="67"/>
    </location>
</feature>
<feature type="domain" description="Cytochrome b561 bacterial/Ni-hydrogenase" evidence="7">
    <location>
        <begin position="8"/>
        <end position="144"/>
    </location>
</feature>
<keyword evidence="2" id="KW-1003">Cell membrane</keyword>
<evidence type="ECO:0000313" key="8">
    <source>
        <dbReference type="EMBL" id="KXG78002.1"/>
    </source>
</evidence>
<feature type="transmembrane region" description="Helical" evidence="6">
    <location>
        <begin position="127"/>
        <end position="147"/>
    </location>
</feature>
<dbReference type="Pfam" id="PF01292">
    <property type="entry name" value="Ni_hydr_CYTB"/>
    <property type="match status" value="1"/>
</dbReference>
<comment type="caution">
    <text evidence="8">The sequence shown here is derived from an EMBL/GenBank/DDBJ whole genome shotgun (WGS) entry which is preliminary data.</text>
</comment>
<dbReference type="RefSeq" id="WP_068554420.1">
    <property type="nucleotide sequence ID" value="NZ_LOEE01000008.1"/>
</dbReference>
<organism evidence="8 9">
    <name type="scientific">Thermotalea metallivorans</name>
    <dbReference type="NCBI Taxonomy" id="520762"/>
    <lineage>
        <taxon>Bacteria</taxon>
        <taxon>Bacillati</taxon>
        <taxon>Bacillota</taxon>
        <taxon>Clostridia</taxon>
        <taxon>Peptostreptococcales</taxon>
        <taxon>Thermotaleaceae</taxon>
        <taxon>Thermotalea</taxon>
    </lineage>
</organism>
<accession>A0A140LBS7</accession>
<dbReference type="GO" id="GO:0009055">
    <property type="term" value="F:electron transfer activity"/>
    <property type="evidence" value="ECO:0007669"/>
    <property type="project" value="InterPro"/>
</dbReference>
<sequence>MNIRFDFIMHWVYAIVWALLGISGFAMVGAKYGWLLNFDYATADYVHRLMAAVFVLITFISIVYEVYRNIKNDKRYLAWSVFGKSGYQLFTFITTLILIITGVLIWVHNGIGMTGMGFALLVHEYVSYLALAGVIWHIYVKCHALIWPKKVDRQSEQKGRGGKADVAKAMD</sequence>
<evidence type="ECO:0000256" key="5">
    <source>
        <dbReference type="ARBA" id="ARBA00023136"/>
    </source>
</evidence>
<keyword evidence="9" id="KW-1185">Reference proteome</keyword>
<dbReference type="InterPro" id="IPR011577">
    <property type="entry name" value="Cyt_b561_bac/Ni-Hgenase"/>
</dbReference>
<gene>
    <name evidence="8" type="ORF">AN619_03120</name>
</gene>